<evidence type="ECO:0000313" key="14">
    <source>
        <dbReference type="Proteomes" id="UP000631576"/>
    </source>
</evidence>
<gene>
    <name evidence="13" type="ORF">H8S40_04155</name>
</gene>
<feature type="transmembrane region" description="Helical" evidence="11">
    <location>
        <begin position="231"/>
        <end position="264"/>
    </location>
</feature>
<evidence type="ECO:0000256" key="11">
    <source>
        <dbReference type="SAM" id="Phobius"/>
    </source>
</evidence>
<dbReference type="RefSeq" id="WP_186864634.1">
    <property type="nucleotide sequence ID" value="NZ_JACOPE010000001.1"/>
</dbReference>
<dbReference type="Proteomes" id="UP000631576">
    <property type="component" value="Unassembled WGS sequence"/>
</dbReference>
<keyword evidence="10" id="KW-0739">Sodium transport</keyword>
<keyword evidence="8" id="KW-0406">Ion transport</keyword>
<evidence type="ECO:0000256" key="6">
    <source>
        <dbReference type="ARBA" id="ARBA00022989"/>
    </source>
</evidence>
<feature type="domain" description="Cation/H+ exchanger transmembrane" evidence="12">
    <location>
        <begin position="19"/>
        <end position="390"/>
    </location>
</feature>
<dbReference type="Gene3D" id="1.20.1530.20">
    <property type="match status" value="1"/>
</dbReference>
<feature type="transmembrane region" description="Helical" evidence="11">
    <location>
        <begin position="86"/>
        <end position="109"/>
    </location>
</feature>
<feature type="transmembrane region" description="Helical" evidence="11">
    <location>
        <begin position="188"/>
        <end position="210"/>
    </location>
</feature>
<evidence type="ECO:0000256" key="1">
    <source>
        <dbReference type="ARBA" id="ARBA00004141"/>
    </source>
</evidence>
<evidence type="ECO:0000256" key="5">
    <source>
        <dbReference type="ARBA" id="ARBA00022692"/>
    </source>
</evidence>
<reference evidence="13 14" key="1">
    <citation type="submission" date="2020-08" db="EMBL/GenBank/DDBJ databases">
        <title>Genome public.</title>
        <authorList>
            <person name="Liu C."/>
            <person name="Sun Q."/>
        </authorList>
    </citation>
    <scope>NUCLEOTIDE SEQUENCE [LARGE SCALE GENOMIC DNA]</scope>
    <source>
        <strain evidence="13 14">NSJ-13</strain>
    </source>
</reference>
<keyword evidence="6 11" id="KW-1133">Transmembrane helix</keyword>
<sequence>MNSYGYLLDLAIILLGTKVLGLLTKRVQMPQVVGALLAGLVLGPVGLGVLSETAFIHEIAEIGVIVLMFCAGMETDIKELKASGKASFVIALCGVIVPLIGGYFCALIFNRPGMIPSYASARTFLQNIFIGVILTATSVSITVETLKELGKLKTRSGNAILGAAIIDDILGIIALTIVTSMADDSVNIAIVLIKVVAFFVFAAIVGVIFYKFYKKWVDGAKKELHRHTIVAFVFCLLMSYIAEAVFGVADITGAFIAGLIISNIERSEYLQTKFDTISYMLLSPVFFASIGLKVVLPKMNFTIVAFAVVLTIVAILTKIIGCGIGAKMCGYQNYQAKRIGIGMISRGEVALIVASKGSTLGLLGIAFLGPVIIVVVITTIITPILLKMVFRDGTKPTEPIAAGEEIKSYYENVEEIRRGDKRE</sequence>
<dbReference type="PANTHER" id="PTHR43562:SF3">
    <property type="entry name" value="SODIUM ION_PROTON EXCHANGER (EUROFUNG)"/>
    <property type="match status" value="1"/>
</dbReference>
<feature type="transmembrane region" description="Helical" evidence="11">
    <location>
        <begin position="158"/>
        <end position="182"/>
    </location>
</feature>
<keyword evidence="5 11" id="KW-0812">Transmembrane</keyword>
<feature type="transmembrane region" description="Helical" evidence="11">
    <location>
        <begin position="360"/>
        <end position="386"/>
    </location>
</feature>
<evidence type="ECO:0000256" key="4">
    <source>
        <dbReference type="ARBA" id="ARBA00022449"/>
    </source>
</evidence>
<feature type="transmembrane region" description="Helical" evidence="11">
    <location>
        <begin position="276"/>
        <end position="296"/>
    </location>
</feature>
<dbReference type="EMBL" id="JACOPE010000001">
    <property type="protein sequence ID" value="MBC5682769.1"/>
    <property type="molecule type" value="Genomic_DNA"/>
</dbReference>
<comment type="subcellular location">
    <subcellularLocation>
        <location evidence="1">Membrane</location>
        <topology evidence="1">Multi-pass membrane protein</topology>
    </subcellularLocation>
</comment>
<evidence type="ECO:0000256" key="3">
    <source>
        <dbReference type="ARBA" id="ARBA00022448"/>
    </source>
</evidence>
<evidence type="ECO:0000256" key="2">
    <source>
        <dbReference type="ARBA" id="ARBA00005551"/>
    </source>
</evidence>
<evidence type="ECO:0000256" key="7">
    <source>
        <dbReference type="ARBA" id="ARBA00023053"/>
    </source>
</evidence>
<evidence type="ECO:0000259" key="12">
    <source>
        <dbReference type="Pfam" id="PF00999"/>
    </source>
</evidence>
<comment type="caution">
    <text evidence="13">The sequence shown here is derived from an EMBL/GenBank/DDBJ whole genome shotgun (WGS) entry which is preliminary data.</text>
</comment>
<accession>A0ABR7G5S8</accession>
<evidence type="ECO:0000256" key="9">
    <source>
        <dbReference type="ARBA" id="ARBA00023136"/>
    </source>
</evidence>
<keyword evidence="3" id="KW-0813">Transport</keyword>
<proteinExistence type="inferred from homology"/>
<dbReference type="Pfam" id="PF00999">
    <property type="entry name" value="Na_H_Exchanger"/>
    <property type="match status" value="1"/>
</dbReference>
<keyword evidence="14" id="KW-1185">Reference proteome</keyword>
<feature type="transmembrane region" description="Helical" evidence="11">
    <location>
        <begin position="124"/>
        <end position="146"/>
    </location>
</feature>
<protein>
    <submittedName>
        <fullName evidence="13">Cation:proton antiporter</fullName>
    </submittedName>
</protein>
<feature type="transmembrane region" description="Helical" evidence="11">
    <location>
        <begin position="6"/>
        <end position="24"/>
    </location>
</feature>
<keyword evidence="7" id="KW-0915">Sodium</keyword>
<feature type="transmembrane region" description="Helical" evidence="11">
    <location>
        <begin position="31"/>
        <end position="49"/>
    </location>
</feature>
<comment type="similarity">
    <text evidence="2">Belongs to the monovalent cation:proton antiporter 2 (CPA2) transporter (TC 2.A.37) family.</text>
</comment>
<organism evidence="13 14">
    <name type="scientific">Ruminococcus hominis</name>
    <dbReference type="NCBI Taxonomy" id="2763065"/>
    <lineage>
        <taxon>Bacteria</taxon>
        <taxon>Bacillati</taxon>
        <taxon>Bacillota</taxon>
        <taxon>Clostridia</taxon>
        <taxon>Eubacteriales</taxon>
        <taxon>Oscillospiraceae</taxon>
        <taxon>Ruminococcus</taxon>
    </lineage>
</organism>
<dbReference type="InterPro" id="IPR006153">
    <property type="entry name" value="Cation/H_exchanger_TM"/>
</dbReference>
<dbReference type="InterPro" id="IPR038770">
    <property type="entry name" value="Na+/solute_symporter_sf"/>
</dbReference>
<evidence type="ECO:0000256" key="8">
    <source>
        <dbReference type="ARBA" id="ARBA00023065"/>
    </source>
</evidence>
<name>A0ABR7G5S8_9FIRM</name>
<evidence type="ECO:0000256" key="10">
    <source>
        <dbReference type="ARBA" id="ARBA00023201"/>
    </source>
</evidence>
<feature type="transmembrane region" description="Helical" evidence="11">
    <location>
        <begin position="55"/>
        <end position="74"/>
    </location>
</feature>
<dbReference type="PANTHER" id="PTHR43562">
    <property type="entry name" value="NAPA-TYPE SODIUM/HYDROGEN ANTIPORTER"/>
    <property type="match status" value="1"/>
</dbReference>
<keyword evidence="4" id="KW-0050">Antiport</keyword>
<feature type="transmembrane region" description="Helical" evidence="11">
    <location>
        <begin position="303"/>
        <end position="326"/>
    </location>
</feature>
<keyword evidence="9 11" id="KW-0472">Membrane</keyword>
<evidence type="ECO:0000313" key="13">
    <source>
        <dbReference type="EMBL" id="MBC5682769.1"/>
    </source>
</evidence>